<reference evidence="2 3" key="1">
    <citation type="journal article" date="2023" name="Nucleic Acids Res.">
        <title>The hologenome of Daphnia magna reveals possible DNA methylation and microbiome-mediated evolution of the host genome.</title>
        <authorList>
            <person name="Chaturvedi A."/>
            <person name="Li X."/>
            <person name="Dhandapani V."/>
            <person name="Marshall H."/>
            <person name="Kissane S."/>
            <person name="Cuenca-Cambronero M."/>
            <person name="Asole G."/>
            <person name="Calvet F."/>
            <person name="Ruiz-Romero M."/>
            <person name="Marangio P."/>
            <person name="Guigo R."/>
            <person name="Rago D."/>
            <person name="Mirbahai L."/>
            <person name="Eastwood N."/>
            <person name="Colbourne J.K."/>
            <person name="Zhou J."/>
            <person name="Mallon E."/>
            <person name="Orsini L."/>
        </authorList>
    </citation>
    <scope>NUCLEOTIDE SEQUENCE [LARGE SCALE GENOMIC DNA]</scope>
    <source>
        <strain evidence="2">LRV0_1</strain>
    </source>
</reference>
<organism evidence="2 3">
    <name type="scientific">Daphnia magna</name>
    <dbReference type="NCBI Taxonomy" id="35525"/>
    <lineage>
        <taxon>Eukaryota</taxon>
        <taxon>Metazoa</taxon>
        <taxon>Ecdysozoa</taxon>
        <taxon>Arthropoda</taxon>
        <taxon>Crustacea</taxon>
        <taxon>Branchiopoda</taxon>
        <taxon>Diplostraca</taxon>
        <taxon>Cladocera</taxon>
        <taxon>Anomopoda</taxon>
        <taxon>Daphniidae</taxon>
        <taxon>Daphnia</taxon>
    </lineage>
</organism>
<sequence>MYLMPITATDIVNVLLKMPPVRIGRRKRVAKVFCAFVDASFSESEPPNLHKIPSPLNVNKSIHGHQGTRKDSGNTPVFRHTQQTSQDTAIWSFSDRGHSTLGDEELLPMGPRAIQYHGTSNETTMSYDQNSEPELAECHAPDNQLGLNYFRQQSSQHQQPHIQPGPSTKINSRQQLNGHGGRGGGTLQHQLNLPGPSSGKNLRQLKDTNFFDAAETQAFPTEAFN</sequence>
<protein>
    <submittedName>
        <fullName evidence="2">Uncharacterized protein</fullName>
    </submittedName>
</protein>
<keyword evidence="3" id="KW-1185">Reference proteome</keyword>
<accession>A0ABQ9ZX09</accession>
<feature type="region of interest" description="Disordered" evidence="1">
    <location>
        <begin position="152"/>
        <end position="203"/>
    </location>
</feature>
<evidence type="ECO:0000256" key="1">
    <source>
        <dbReference type="SAM" id="MobiDB-lite"/>
    </source>
</evidence>
<feature type="compositionally biased region" description="Low complexity" evidence="1">
    <location>
        <begin position="152"/>
        <end position="164"/>
    </location>
</feature>
<name>A0ABQ9ZX09_9CRUS</name>
<dbReference type="Proteomes" id="UP001234178">
    <property type="component" value="Unassembled WGS sequence"/>
</dbReference>
<gene>
    <name evidence="2" type="ORF">OUZ56_032753</name>
</gene>
<dbReference type="EMBL" id="JAOYFB010000006">
    <property type="protein sequence ID" value="KAK4017442.1"/>
    <property type="molecule type" value="Genomic_DNA"/>
</dbReference>
<evidence type="ECO:0000313" key="2">
    <source>
        <dbReference type="EMBL" id="KAK4017442.1"/>
    </source>
</evidence>
<feature type="region of interest" description="Disordered" evidence="1">
    <location>
        <begin position="61"/>
        <end position="88"/>
    </location>
</feature>
<evidence type="ECO:0000313" key="3">
    <source>
        <dbReference type="Proteomes" id="UP001234178"/>
    </source>
</evidence>
<comment type="caution">
    <text evidence="2">The sequence shown here is derived from an EMBL/GenBank/DDBJ whole genome shotgun (WGS) entry which is preliminary data.</text>
</comment>
<proteinExistence type="predicted"/>